<accession>A0ABW6P5W2</accession>
<evidence type="ECO:0000256" key="2">
    <source>
        <dbReference type="ARBA" id="ARBA00022670"/>
    </source>
</evidence>
<dbReference type="RefSeq" id="WP_387396097.1">
    <property type="nucleotide sequence ID" value="NZ_JBIAMT010000003.1"/>
</dbReference>
<organism evidence="6 7">
    <name type="scientific">Nocardia aobensis</name>
    <dbReference type="NCBI Taxonomy" id="257277"/>
    <lineage>
        <taxon>Bacteria</taxon>
        <taxon>Bacillati</taxon>
        <taxon>Actinomycetota</taxon>
        <taxon>Actinomycetes</taxon>
        <taxon>Mycobacteriales</taxon>
        <taxon>Nocardiaceae</taxon>
        <taxon>Nocardia</taxon>
    </lineage>
</organism>
<feature type="compositionally biased region" description="Low complexity" evidence="4">
    <location>
        <begin position="312"/>
        <end position="333"/>
    </location>
</feature>
<keyword evidence="7" id="KW-1185">Reference proteome</keyword>
<dbReference type="InterPro" id="IPR054613">
    <property type="entry name" value="Peptidase_S78_dom"/>
</dbReference>
<feature type="region of interest" description="Disordered" evidence="4">
    <location>
        <begin position="295"/>
        <end position="342"/>
    </location>
</feature>
<keyword evidence="2 6" id="KW-0645">Protease</keyword>
<gene>
    <name evidence="6" type="ORF">ACFYU5_19200</name>
</gene>
<sequence>MDRDGDELLREEWTDLPDRIPIDVDHGMSVASTVGSGHPYWDAETGRMMIDVAFSSIPRAQETRSLVKEGHISGISVAFMTDKSKKDGTPKRELLNAGIVAIPANRDAVILAAKSLDVSAEYAERDSLIVGKAVSGSLEDLGRRISGALDKISPAESYPWVRATFLNDDGSGTVVYELNGDTVARDFSDDGATVTLENDVRAVELTTVIQPKSLNAGVETKGSQAETSLIQGIHDAACHLGATCAGQTEQGEPDPDSGADDGANSKSGSAVTLTIKPELDMPAFKEQLEKLGVLTKSSDAESDSPQDDESAPADAASAAASEQEPAQEPADAAVDNSDEVAEKQAAELMASLLESDLQISNLTF</sequence>
<evidence type="ECO:0000259" key="5">
    <source>
        <dbReference type="Pfam" id="PF04586"/>
    </source>
</evidence>
<proteinExistence type="predicted"/>
<feature type="domain" description="Prohead serine protease" evidence="5">
    <location>
        <begin position="42"/>
        <end position="116"/>
    </location>
</feature>
<dbReference type="EMBL" id="JBIAMT010000003">
    <property type="protein sequence ID" value="MFF0498541.1"/>
    <property type="molecule type" value="Genomic_DNA"/>
</dbReference>
<dbReference type="Proteomes" id="UP001601442">
    <property type="component" value="Unassembled WGS sequence"/>
</dbReference>
<protein>
    <submittedName>
        <fullName evidence="6">HK97 family phage prohead protease</fullName>
    </submittedName>
</protein>
<name>A0ABW6P5W2_9NOCA</name>
<evidence type="ECO:0000256" key="1">
    <source>
        <dbReference type="ARBA" id="ARBA00022612"/>
    </source>
</evidence>
<dbReference type="GO" id="GO:0008233">
    <property type="term" value="F:peptidase activity"/>
    <property type="evidence" value="ECO:0007669"/>
    <property type="project" value="UniProtKB-KW"/>
</dbReference>
<evidence type="ECO:0000256" key="4">
    <source>
        <dbReference type="SAM" id="MobiDB-lite"/>
    </source>
</evidence>
<comment type="caution">
    <text evidence="6">The sequence shown here is derived from an EMBL/GenBank/DDBJ whole genome shotgun (WGS) entry which is preliminary data.</text>
</comment>
<evidence type="ECO:0000313" key="6">
    <source>
        <dbReference type="EMBL" id="MFF0498541.1"/>
    </source>
</evidence>
<dbReference type="GO" id="GO:0006508">
    <property type="term" value="P:proteolysis"/>
    <property type="evidence" value="ECO:0007669"/>
    <property type="project" value="UniProtKB-KW"/>
</dbReference>
<dbReference type="Pfam" id="PF04586">
    <property type="entry name" value="Peptidase_S78"/>
    <property type="match status" value="1"/>
</dbReference>
<evidence type="ECO:0000313" key="7">
    <source>
        <dbReference type="Proteomes" id="UP001601442"/>
    </source>
</evidence>
<feature type="compositionally biased region" description="Acidic residues" evidence="4">
    <location>
        <begin position="300"/>
        <end position="311"/>
    </location>
</feature>
<feature type="region of interest" description="Disordered" evidence="4">
    <location>
        <begin position="245"/>
        <end position="268"/>
    </location>
</feature>
<evidence type="ECO:0000256" key="3">
    <source>
        <dbReference type="ARBA" id="ARBA00022801"/>
    </source>
</evidence>
<keyword evidence="3" id="KW-0378">Hydrolase</keyword>
<keyword evidence="1" id="KW-1188">Viral release from host cell</keyword>
<reference evidence="6 7" key="1">
    <citation type="submission" date="2024-10" db="EMBL/GenBank/DDBJ databases">
        <title>The Natural Products Discovery Center: Release of the First 8490 Sequenced Strains for Exploring Actinobacteria Biosynthetic Diversity.</title>
        <authorList>
            <person name="Kalkreuter E."/>
            <person name="Kautsar S.A."/>
            <person name="Yang D."/>
            <person name="Bader C.D."/>
            <person name="Teijaro C.N."/>
            <person name="Fluegel L."/>
            <person name="Davis C.M."/>
            <person name="Simpson J.R."/>
            <person name="Lauterbach L."/>
            <person name="Steele A.D."/>
            <person name="Gui C."/>
            <person name="Meng S."/>
            <person name="Li G."/>
            <person name="Viehrig K."/>
            <person name="Ye F."/>
            <person name="Su P."/>
            <person name="Kiefer A.F."/>
            <person name="Nichols A."/>
            <person name="Cepeda A.J."/>
            <person name="Yan W."/>
            <person name="Fan B."/>
            <person name="Jiang Y."/>
            <person name="Adhikari A."/>
            <person name="Zheng C.-J."/>
            <person name="Schuster L."/>
            <person name="Cowan T.M."/>
            <person name="Smanski M.J."/>
            <person name="Chevrette M.G."/>
            <person name="De Carvalho L.P.S."/>
            <person name="Shen B."/>
        </authorList>
    </citation>
    <scope>NUCLEOTIDE SEQUENCE [LARGE SCALE GENOMIC DNA]</scope>
    <source>
        <strain evidence="6 7">NPDC004119</strain>
    </source>
</reference>